<evidence type="ECO:0000313" key="1">
    <source>
        <dbReference type="EMBL" id="PCI79792.1"/>
    </source>
</evidence>
<reference evidence="2" key="1">
    <citation type="submission" date="2017-08" db="EMBL/GenBank/DDBJ databases">
        <title>A dynamic microbial community with high functional redundancy inhabits the cold, oxic subseafloor aquifer.</title>
        <authorList>
            <person name="Tully B.J."/>
            <person name="Wheat C.G."/>
            <person name="Glazer B.T."/>
            <person name="Huber J.A."/>
        </authorList>
    </citation>
    <scope>NUCLEOTIDE SEQUENCE [LARGE SCALE GENOMIC DNA]</scope>
</reference>
<proteinExistence type="predicted"/>
<name>A0A2A4XAW8_9GAMM</name>
<comment type="caution">
    <text evidence="1">The sequence shown here is derived from an EMBL/GenBank/DDBJ whole genome shotgun (WGS) entry which is preliminary data.</text>
</comment>
<dbReference type="Proteomes" id="UP000218767">
    <property type="component" value="Unassembled WGS sequence"/>
</dbReference>
<dbReference type="EMBL" id="NVUL01000014">
    <property type="protein sequence ID" value="PCI79792.1"/>
    <property type="molecule type" value="Genomic_DNA"/>
</dbReference>
<evidence type="ECO:0000313" key="2">
    <source>
        <dbReference type="Proteomes" id="UP000218767"/>
    </source>
</evidence>
<organism evidence="1 2">
    <name type="scientific">SAR86 cluster bacterium</name>
    <dbReference type="NCBI Taxonomy" id="2030880"/>
    <lineage>
        <taxon>Bacteria</taxon>
        <taxon>Pseudomonadati</taxon>
        <taxon>Pseudomonadota</taxon>
        <taxon>Gammaproteobacteria</taxon>
        <taxon>SAR86 cluster</taxon>
    </lineage>
</organism>
<sequence length="61" mass="6779">MRSNFPSSVGTLVQSIGRIEKITGFDPQATLIQVLWIGSERRHAAPLRLVAAQQSFERSPE</sequence>
<accession>A0A2A4XAW8</accession>
<protein>
    <submittedName>
        <fullName evidence="1">Uncharacterized protein</fullName>
    </submittedName>
</protein>
<dbReference type="AlphaFoldDB" id="A0A2A4XAW8"/>
<gene>
    <name evidence="1" type="ORF">COB20_04200</name>
</gene>